<evidence type="ECO:0000313" key="3">
    <source>
        <dbReference type="Proteomes" id="UP000295627"/>
    </source>
</evidence>
<dbReference type="Proteomes" id="UP000295627">
    <property type="component" value="Unassembled WGS sequence"/>
</dbReference>
<feature type="domain" description="ScoMcrA-like SRA" evidence="1">
    <location>
        <begin position="175"/>
        <end position="281"/>
    </location>
</feature>
<reference evidence="2 3" key="1">
    <citation type="journal article" date="2019" name="Sci. Rep.">
        <title>Extended insight into the Mycobacterium chelonae-abscessus complex through whole genome sequencing of Mycobacterium salmoniphilum outbreak and Mycobacterium salmoniphilum-like strains.</title>
        <authorList>
            <person name="Behra P.R.K."/>
            <person name="Das S."/>
            <person name="Pettersson B.M.F."/>
            <person name="Shirreff L."/>
            <person name="DuCote T."/>
            <person name="Jacobsson K.G."/>
            <person name="Ennis D.G."/>
            <person name="Kirsebom L.A."/>
        </authorList>
    </citation>
    <scope>NUCLEOTIDE SEQUENCE [LARGE SCALE GENOMIC DNA]</scope>
    <source>
        <strain evidence="2 3">DSM 45524</strain>
    </source>
</reference>
<accession>A0A4V6PJV3</accession>
<proteinExistence type="predicted"/>
<organism evidence="2 3">
    <name type="scientific">Mycobacteroides franklinii</name>
    <dbReference type="NCBI Taxonomy" id="948102"/>
    <lineage>
        <taxon>Bacteria</taxon>
        <taxon>Bacillati</taxon>
        <taxon>Actinomycetota</taxon>
        <taxon>Actinomycetes</taxon>
        <taxon>Mycobacteriales</taxon>
        <taxon>Mycobacteriaceae</taxon>
        <taxon>Mycobacteroides</taxon>
    </lineage>
</organism>
<evidence type="ECO:0000313" key="2">
    <source>
        <dbReference type="EMBL" id="TDH18885.1"/>
    </source>
</evidence>
<evidence type="ECO:0000259" key="1">
    <source>
        <dbReference type="Pfam" id="PF26348"/>
    </source>
</evidence>
<dbReference type="AlphaFoldDB" id="A0A4V6PJV3"/>
<comment type="caution">
    <text evidence="2">The sequence shown here is derived from an EMBL/GenBank/DDBJ whole genome shotgun (WGS) entry which is preliminary data.</text>
</comment>
<gene>
    <name evidence="2" type="ORF">EJ571_20020</name>
</gene>
<dbReference type="InterPro" id="IPR058712">
    <property type="entry name" value="SRA_ScoMcrA"/>
</dbReference>
<protein>
    <submittedName>
        <fullName evidence="2">DUF4263 domain-containing protein</fullName>
    </submittedName>
</protein>
<dbReference type="Pfam" id="PF26348">
    <property type="entry name" value="SRA_ScoMcrA"/>
    <property type="match status" value="1"/>
</dbReference>
<name>A0A4V6PJV3_9MYCO</name>
<dbReference type="EMBL" id="RXLR01000019">
    <property type="protein sequence ID" value="TDH18885.1"/>
    <property type="molecule type" value="Genomic_DNA"/>
</dbReference>
<sequence>MSEVGRGMTRWIALVETAPAGRWWPWDKKSEVRLSPPVAVPVSAAVGDKVVLWRGQFGGGVVAIGSIIDELPVESRRGALRRILEGNQGAGEHVYRRCALRYDFYGLSTPLTTAYLRSSGLQMLIAQVPGGGEIDGEESGAVELDMDDSLWARLTELAEGAPEPTEWPTAWHINPGEIVRSRRELHAVYGGNTRARIAPSGKTPNVMMFVDPDSAPIREASAQISREAGTIHVLGNAEYDSRLTGENLIALGHVNRGLALRVFELQHQGYRYLGEFTAAQKDPVQRWVVSQRDSRYAGTLNATTPVLRLQPIAGRALSGAEDSKSAPTIRLSLKHTVTVARTENEPKPDDGGPGIDDETAMIHRLHAFLKRDTDAVSAVSALGDAQSMAALIQLARRQRDLAELRSIIDSPDSLEADLQKLVQGMPWLFGGEFLSRSARRNLTTRDQLDMSLIRPDGSIHGVELKKANIENLIRRRGSYFVVGAQVNYAVGQAFNYLASLDEQRDRILSDFNIDCRRASITVVVGHSSFVSADCDRKQILETIRTYNSHLTRVSVVMYDSLIDNAERALALGQDCQYG</sequence>